<evidence type="ECO:0000256" key="2">
    <source>
        <dbReference type="ARBA" id="ARBA00022475"/>
    </source>
</evidence>
<keyword evidence="13" id="KW-1185">Reference proteome</keyword>
<dbReference type="InterPro" id="IPR013106">
    <property type="entry name" value="Ig_V-set"/>
</dbReference>
<evidence type="ECO:0000313" key="13">
    <source>
        <dbReference type="Proteomes" id="UP001311232"/>
    </source>
</evidence>
<keyword evidence="9" id="KW-1133">Transmembrane helix</keyword>
<dbReference type="InterPro" id="IPR052051">
    <property type="entry name" value="TCR_complex_component"/>
</dbReference>
<name>A0AAV9RH62_9TELE</name>
<feature type="chain" id="PRO_5043979005" description="Ig-like domain-containing protein" evidence="10">
    <location>
        <begin position="17"/>
        <end position="247"/>
    </location>
</feature>
<keyword evidence="7" id="KW-0325">Glycoprotein</keyword>
<feature type="compositionally biased region" description="Basic and acidic residues" evidence="8">
    <location>
        <begin position="219"/>
        <end position="237"/>
    </location>
</feature>
<organism evidence="12 13">
    <name type="scientific">Crenichthys baileyi</name>
    <name type="common">White River springfish</name>
    <dbReference type="NCBI Taxonomy" id="28760"/>
    <lineage>
        <taxon>Eukaryota</taxon>
        <taxon>Metazoa</taxon>
        <taxon>Chordata</taxon>
        <taxon>Craniata</taxon>
        <taxon>Vertebrata</taxon>
        <taxon>Euteleostomi</taxon>
        <taxon>Actinopterygii</taxon>
        <taxon>Neopterygii</taxon>
        <taxon>Teleostei</taxon>
        <taxon>Neoteleostei</taxon>
        <taxon>Acanthomorphata</taxon>
        <taxon>Ovalentaria</taxon>
        <taxon>Atherinomorphae</taxon>
        <taxon>Cyprinodontiformes</taxon>
        <taxon>Goodeidae</taxon>
        <taxon>Crenichthys</taxon>
    </lineage>
</organism>
<proteinExistence type="predicted"/>
<evidence type="ECO:0000256" key="6">
    <source>
        <dbReference type="ARBA" id="ARBA00023157"/>
    </source>
</evidence>
<evidence type="ECO:0000259" key="11">
    <source>
        <dbReference type="PROSITE" id="PS50835"/>
    </source>
</evidence>
<dbReference type="InterPro" id="IPR003599">
    <property type="entry name" value="Ig_sub"/>
</dbReference>
<dbReference type="InterPro" id="IPR036179">
    <property type="entry name" value="Ig-like_dom_sf"/>
</dbReference>
<dbReference type="GO" id="GO:0005886">
    <property type="term" value="C:plasma membrane"/>
    <property type="evidence" value="ECO:0007669"/>
    <property type="project" value="UniProtKB-SubCell"/>
</dbReference>
<evidence type="ECO:0000256" key="1">
    <source>
        <dbReference type="ARBA" id="ARBA00004236"/>
    </source>
</evidence>
<gene>
    <name evidence="12" type="ORF">CRENBAI_001453</name>
</gene>
<dbReference type="InterPro" id="IPR007110">
    <property type="entry name" value="Ig-like_dom"/>
</dbReference>
<feature type="region of interest" description="Disordered" evidence="8">
    <location>
        <begin position="218"/>
        <end position="247"/>
    </location>
</feature>
<evidence type="ECO:0000256" key="5">
    <source>
        <dbReference type="ARBA" id="ARBA00023136"/>
    </source>
</evidence>
<dbReference type="SMART" id="SM00409">
    <property type="entry name" value="IG"/>
    <property type="match status" value="1"/>
</dbReference>
<dbReference type="CDD" id="cd00099">
    <property type="entry name" value="IgV"/>
    <property type="match status" value="1"/>
</dbReference>
<evidence type="ECO:0000313" key="12">
    <source>
        <dbReference type="EMBL" id="KAK5608293.1"/>
    </source>
</evidence>
<dbReference type="PANTHER" id="PTHR19433:SF133">
    <property type="entry name" value="IMMUNE-TYPE RECEPTOR 5 PRECURSOR-RELATED"/>
    <property type="match status" value="1"/>
</dbReference>
<reference evidence="12 13" key="1">
    <citation type="submission" date="2021-06" db="EMBL/GenBank/DDBJ databases">
        <authorList>
            <person name="Palmer J.M."/>
        </authorList>
    </citation>
    <scope>NUCLEOTIDE SEQUENCE [LARGE SCALE GENOMIC DNA]</scope>
    <source>
        <strain evidence="12 13">MEX-2019</strain>
        <tissue evidence="12">Muscle</tissue>
    </source>
</reference>
<dbReference type="PANTHER" id="PTHR19433">
    <property type="entry name" value="T-CELL RECEPTOR ALPHA CHAIN V REGION-RELATED"/>
    <property type="match status" value="1"/>
</dbReference>
<dbReference type="InterPro" id="IPR013783">
    <property type="entry name" value="Ig-like_fold"/>
</dbReference>
<dbReference type="EMBL" id="JAHHUM010001830">
    <property type="protein sequence ID" value="KAK5608293.1"/>
    <property type="molecule type" value="Genomic_DNA"/>
</dbReference>
<evidence type="ECO:0000256" key="4">
    <source>
        <dbReference type="ARBA" id="ARBA00022859"/>
    </source>
</evidence>
<accession>A0AAV9RH62</accession>
<dbReference type="GO" id="GO:0009617">
    <property type="term" value="P:response to bacterium"/>
    <property type="evidence" value="ECO:0007669"/>
    <property type="project" value="TreeGrafter"/>
</dbReference>
<dbReference type="AlphaFoldDB" id="A0AAV9RH62"/>
<evidence type="ECO:0000256" key="7">
    <source>
        <dbReference type="ARBA" id="ARBA00023180"/>
    </source>
</evidence>
<feature type="signal peptide" evidence="10">
    <location>
        <begin position="1"/>
        <end position="16"/>
    </location>
</feature>
<comment type="subcellular location">
    <subcellularLocation>
        <location evidence="1">Cell membrane</location>
    </subcellularLocation>
</comment>
<feature type="domain" description="Ig-like" evidence="11">
    <location>
        <begin position="51"/>
        <end position="133"/>
    </location>
</feature>
<evidence type="ECO:0000256" key="3">
    <source>
        <dbReference type="ARBA" id="ARBA00022729"/>
    </source>
</evidence>
<dbReference type="SUPFAM" id="SSF48726">
    <property type="entry name" value="Immunoglobulin"/>
    <property type="match status" value="1"/>
</dbReference>
<keyword evidence="6" id="KW-1015">Disulfide bond</keyword>
<dbReference type="Proteomes" id="UP001311232">
    <property type="component" value="Unassembled WGS sequence"/>
</dbReference>
<dbReference type="PROSITE" id="PS50835">
    <property type="entry name" value="IG_LIKE"/>
    <property type="match status" value="1"/>
</dbReference>
<evidence type="ECO:0000256" key="10">
    <source>
        <dbReference type="SAM" id="SignalP"/>
    </source>
</evidence>
<keyword evidence="9" id="KW-0812">Transmembrane</keyword>
<dbReference type="Pfam" id="PF07686">
    <property type="entry name" value="V-set"/>
    <property type="match status" value="1"/>
</dbReference>
<keyword evidence="2" id="KW-1003">Cell membrane</keyword>
<keyword evidence="5 9" id="KW-0472">Membrane</keyword>
<sequence length="247" mass="27571">MLRIYVLLVPLFRAYGDVLNANFGDNVTLHCFYTSSAKHLSWYKQPDSISVQPGGSVTLNCTVLTGNINGEHSVYWYKKNSEGSLLGTLYTMTRSGGLCVRSSENNSPLHSCEFSLPKRNVSVSDAATYYCAVASCGQILFGAGTRLIVEEKQFDTVLVHGGMAALTLSLILNIILIFILCQNARRKKHNSQGSHQQPEHAADTQNEELMAVQYAALDFKQKPDSRNRQRNKEEDTIYSRVRQSKLK</sequence>
<evidence type="ECO:0000256" key="9">
    <source>
        <dbReference type="SAM" id="Phobius"/>
    </source>
</evidence>
<dbReference type="GO" id="GO:0002376">
    <property type="term" value="P:immune system process"/>
    <property type="evidence" value="ECO:0007669"/>
    <property type="project" value="UniProtKB-KW"/>
</dbReference>
<dbReference type="SMART" id="SM00406">
    <property type="entry name" value="IGv"/>
    <property type="match status" value="1"/>
</dbReference>
<keyword evidence="4" id="KW-0391">Immunity</keyword>
<feature type="transmembrane region" description="Helical" evidence="9">
    <location>
        <begin position="157"/>
        <end position="181"/>
    </location>
</feature>
<comment type="caution">
    <text evidence="12">The sequence shown here is derived from an EMBL/GenBank/DDBJ whole genome shotgun (WGS) entry which is preliminary data.</text>
</comment>
<dbReference type="Gene3D" id="2.60.40.10">
    <property type="entry name" value="Immunoglobulins"/>
    <property type="match status" value="1"/>
</dbReference>
<keyword evidence="3 10" id="KW-0732">Signal</keyword>
<protein>
    <recommendedName>
        <fullName evidence="11">Ig-like domain-containing protein</fullName>
    </recommendedName>
</protein>
<evidence type="ECO:0000256" key="8">
    <source>
        <dbReference type="SAM" id="MobiDB-lite"/>
    </source>
</evidence>